<accession>A0ABV7YJC6</accession>
<keyword evidence="7" id="KW-0028">Amino-acid biosynthesis</keyword>
<dbReference type="PANTHER" id="PTHR43183:SF1">
    <property type="entry name" value="HYPOTHETICAL DIHYDROXY-ACID DEHYDRATASE (EUROFUNG)-RELATED"/>
    <property type="match status" value="1"/>
</dbReference>
<keyword evidence="5" id="KW-0411">Iron-sulfur</keyword>
<comment type="caution">
    <text evidence="11">The sequence shown here is derived from an EMBL/GenBank/DDBJ whole genome shotgun (WGS) entry which is preliminary data.</text>
</comment>
<name>A0ABV7YJC6_9ACTN</name>
<dbReference type="SUPFAM" id="SSF143975">
    <property type="entry name" value="IlvD/EDD N-terminal domain-like"/>
    <property type="match status" value="1"/>
</dbReference>
<dbReference type="GO" id="GO:0016829">
    <property type="term" value="F:lyase activity"/>
    <property type="evidence" value="ECO:0007669"/>
    <property type="project" value="UniProtKB-KW"/>
</dbReference>
<evidence type="ECO:0000313" key="12">
    <source>
        <dbReference type="Proteomes" id="UP001595699"/>
    </source>
</evidence>
<evidence type="ECO:0000256" key="2">
    <source>
        <dbReference type="ARBA" id="ARBA00022714"/>
    </source>
</evidence>
<dbReference type="PANTHER" id="PTHR43183">
    <property type="entry name" value="HYPOTHETICAL DIHYDROXYACID DEHYDRATASE (EUROFUNG)-RELATED"/>
    <property type="match status" value="1"/>
</dbReference>
<keyword evidence="2" id="KW-0001">2Fe-2S</keyword>
<evidence type="ECO:0000256" key="6">
    <source>
        <dbReference type="ARBA" id="ARBA00023239"/>
    </source>
</evidence>
<sequence>MTARRGTNFFAEPGVSGFIHRAFTKSMGLGDDELERPIIGICNTFSELNNCHRHFRELAEAVKRGVLQAGGTPLEFPTISLGEIYLSPTSMLHRNLAAMDTEEMIRAQPLDGVVLLSGCDKSTPAALMGLASADVPAIMVSGGPMLDGHYNGERLGACTDCRRLTAENRAGTLDDATYKAIEDGIVRSAGHCMVMGTASTMNSLTEALGMALPGNGAIPAVDSRRLRLAQASGRRIVAMVAEDLRPSKILDRKAFENALTVFSALGGSTNAVVHLPAIAGRCDVELPLDLFDEISERTPLLANLRPIGAHQMEAFFHAGGVPALMRELLPLLDGTALTVTGRTVAENAAEAPPPDGDVIRRRNEPVRPHGGTAIVRGSLAPDGAVIKHAAASPELLQHRARAVVFEDLDDLRAKIDSDDLDVEPSDILVLRSVGPIGGPGMPEVGNFPIPKKLLAQGVRDMVRISDARMSGTAYGTIVLHVAPESAVGGPLAFVQTGDEIELDLENRRLDLHVDDAELEARRAAWQPPRRPYARGYGRLFLDTVGQAPDGCDFDFLRGRTPVEIEDQAKF</sequence>
<evidence type="ECO:0000256" key="7">
    <source>
        <dbReference type="ARBA" id="ARBA00023304"/>
    </source>
</evidence>
<feature type="compositionally biased region" description="Basic and acidic residues" evidence="8">
    <location>
        <begin position="357"/>
        <end position="367"/>
    </location>
</feature>
<dbReference type="InterPro" id="IPR056740">
    <property type="entry name" value="ILV_EDD_C"/>
</dbReference>
<evidence type="ECO:0000259" key="10">
    <source>
        <dbReference type="Pfam" id="PF24877"/>
    </source>
</evidence>
<dbReference type="Gene3D" id="3.50.30.80">
    <property type="entry name" value="IlvD/EDD C-terminal domain-like"/>
    <property type="match status" value="1"/>
</dbReference>
<keyword evidence="12" id="KW-1185">Reference proteome</keyword>
<dbReference type="NCBIfam" id="NF004784">
    <property type="entry name" value="PRK06131.1"/>
    <property type="match status" value="1"/>
</dbReference>
<organism evidence="11 12">
    <name type="scientific">Tenggerimyces flavus</name>
    <dbReference type="NCBI Taxonomy" id="1708749"/>
    <lineage>
        <taxon>Bacteria</taxon>
        <taxon>Bacillati</taxon>
        <taxon>Actinomycetota</taxon>
        <taxon>Actinomycetes</taxon>
        <taxon>Propionibacteriales</taxon>
        <taxon>Nocardioidaceae</taxon>
        <taxon>Tenggerimyces</taxon>
    </lineage>
</organism>
<feature type="domain" description="Dihydroxy-acid/6-phosphogluconate dehydratase N-terminal" evidence="9">
    <location>
        <begin position="36"/>
        <end position="347"/>
    </location>
</feature>
<dbReference type="InterPro" id="IPR000581">
    <property type="entry name" value="ILV_EDD_N"/>
</dbReference>
<dbReference type="EMBL" id="JBHRZH010000031">
    <property type="protein sequence ID" value="MFC3764712.1"/>
    <property type="molecule type" value="Genomic_DNA"/>
</dbReference>
<dbReference type="NCBIfam" id="NF009560">
    <property type="entry name" value="PRK13017.1"/>
    <property type="match status" value="1"/>
</dbReference>
<evidence type="ECO:0000256" key="8">
    <source>
        <dbReference type="SAM" id="MobiDB-lite"/>
    </source>
</evidence>
<keyword evidence="6 11" id="KW-0456">Lyase</keyword>
<evidence type="ECO:0000256" key="4">
    <source>
        <dbReference type="ARBA" id="ARBA00023004"/>
    </source>
</evidence>
<keyword evidence="4" id="KW-0408">Iron</keyword>
<evidence type="ECO:0000256" key="5">
    <source>
        <dbReference type="ARBA" id="ARBA00023014"/>
    </source>
</evidence>
<keyword evidence="7" id="KW-0100">Branched-chain amino acid biosynthesis</keyword>
<dbReference type="Pfam" id="PF24877">
    <property type="entry name" value="ILV_EDD_C"/>
    <property type="match status" value="1"/>
</dbReference>
<dbReference type="InterPro" id="IPR037237">
    <property type="entry name" value="IlvD/EDD_N"/>
</dbReference>
<dbReference type="SUPFAM" id="SSF52016">
    <property type="entry name" value="LeuD/IlvD-like"/>
    <property type="match status" value="1"/>
</dbReference>
<reference evidence="12" key="1">
    <citation type="journal article" date="2019" name="Int. J. Syst. Evol. Microbiol.">
        <title>The Global Catalogue of Microorganisms (GCM) 10K type strain sequencing project: providing services to taxonomists for standard genome sequencing and annotation.</title>
        <authorList>
            <consortium name="The Broad Institute Genomics Platform"/>
            <consortium name="The Broad Institute Genome Sequencing Center for Infectious Disease"/>
            <person name="Wu L."/>
            <person name="Ma J."/>
        </authorList>
    </citation>
    <scope>NUCLEOTIDE SEQUENCE [LARGE SCALE GENOMIC DNA]</scope>
    <source>
        <strain evidence="12">CGMCC 4.7241</strain>
    </source>
</reference>
<comment type="similarity">
    <text evidence="1">Belongs to the IlvD/Edd family.</text>
</comment>
<dbReference type="InterPro" id="IPR020558">
    <property type="entry name" value="DiOHA_6PGluconate_deHydtase_CS"/>
</dbReference>
<evidence type="ECO:0000259" key="9">
    <source>
        <dbReference type="Pfam" id="PF00920"/>
    </source>
</evidence>
<dbReference type="RefSeq" id="WP_205118983.1">
    <property type="nucleotide sequence ID" value="NZ_JAFBCM010000001.1"/>
</dbReference>
<gene>
    <name evidence="11" type="ORF">ACFOUW_27990</name>
</gene>
<keyword evidence="3" id="KW-0479">Metal-binding</keyword>
<protein>
    <submittedName>
        <fullName evidence="11">IlvD/Edd family dehydratase</fullName>
        <ecNumber evidence="11">4.2.1.-</ecNumber>
    </submittedName>
</protein>
<feature type="domain" description="Dihydroxy-acid/6-phosphogluconate dehydratase C-terminal" evidence="10">
    <location>
        <begin position="357"/>
        <end position="551"/>
    </location>
</feature>
<dbReference type="PROSITE" id="PS00886">
    <property type="entry name" value="ILVD_EDD_1"/>
    <property type="match status" value="1"/>
</dbReference>
<evidence type="ECO:0000313" key="11">
    <source>
        <dbReference type="EMBL" id="MFC3764712.1"/>
    </source>
</evidence>
<dbReference type="Proteomes" id="UP001595699">
    <property type="component" value="Unassembled WGS sequence"/>
</dbReference>
<feature type="region of interest" description="Disordered" evidence="8">
    <location>
        <begin position="344"/>
        <end position="371"/>
    </location>
</feature>
<dbReference type="InterPro" id="IPR042096">
    <property type="entry name" value="Dihydro-acid_dehy_C"/>
</dbReference>
<evidence type="ECO:0000256" key="3">
    <source>
        <dbReference type="ARBA" id="ARBA00022723"/>
    </source>
</evidence>
<dbReference type="EC" id="4.2.1.-" evidence="11"/>
<proteinExistence type="inferred from homology"/>
<evidence type="ECO:0000256" key="1">
    <source>
        <dbReference type="ARBA" id="ARBA00006486"/>
    </source>
</evidence>
<dbReference type="Pfam" id="PF00920">
    <property type="entry name" value="ILVD_EDD_N"/>
    <property type="match status" value="1"/>
</dbReference>
<dbReference type="InterPro" id="IPR052352">
    <property type="entry name" value="Sugar_Degrad_Dehydratases"/>
</dbReference>